<name>A0A060LX60_9BACI</name>
<gene>
    <name evidence="1" type="ORF">BleG1_3309</name>
</gene>
<proteinExistence type="predicted"/>
<evidence type="ECO:0000313" key="2">
    <source>
        <dbReference type="Proteomes" id="UP000027142"/>
    </source>
</evidence>
<dbReference type="RefSeq" id="WP_241742031.1">
    <property type="nucleotide sequence ID" value="NZ_CP003923.1"/>
</dbReference>
<reference evidence="1 2" key="1">
    <citation type="journal article" date="2014" name="Gene">
        <title>A comparative genomic analysis of the alkalitolerant soil bacterium Bacillus lehensis G1.</title>
        <authorList>
            <person name="Noor Y.M."/>
            <person name="Samsulrizal N.H."/>
            <person name="Jema'on N.A."/>
            <person name="Low K.O."/>
            <person name="Ramli A.N."/>
            <person name="Alias N.I."/>
            <person name="Damis S.I."/>
            <person name="Fuzi S.F."/>
            <person name="Isa M.N."/>
            <person name="Murad A.M."/>
            <person name="Raih M.F."/>
            <person name="Bakar F.D."/>
            <person name="Najimudin N."/>
            <person name="Mahadi N.M."/>
            <person name="Illias R.M."/>
        </authorList>
    </citation>
    <scope>NUCLEOTIDE SEQUENCE [LARGE SCALE GENOMIC DNA]</scope>
    <source>
        <strain evidence="1 2">G1</strain>
    </source>
</reference>
<evidence type="ECO:0008006" key="3">
    <source>
        <dbReference type="Google" id="ProtNLM"/>
    </source>
</evidence>
<dbReference type="HOGENOM" id="CLU_1122843_0_0_9"/>
<dbReference type="PATRIC" id="fig|1246626.3.peg.3286"/>
<dbReference type="AlphaFoldDB" id="A0A060LX60"/>
<dbReference type="Pfam" id="PF14196">
    <property type="entry name" value="ATC_hydrolase"/>
    <property type="match status" value="1"/>
</dbReference>
<dbReference type="STRING" id="1246626.BleG1_3309"/>
<dbReference type="Proteomes" id="UP000027142">
    <property type="component" value="Chromosome"/>
</dbReference>
<organism evidence="1 2">
    <name type="scientific">Shouchella lehensis G1</name>
    <dbReference type="NCBI Taxonomy" id="1246626"/>
    <lineage>
        <taxon>Bacteria</taxon>
        <taxon>Bacillati</taxon>
        <taxon>Bacillota</taxon>
        <taxon>Bacilli</taxon>
        <taxon>Bacillales</taxon>
        <taxon>Bacillaceae</taxon>
        <taxon>Shouchella</taxon>
    </lineage>
</organism>
<dbReference type="KEGG" id="ble:BleG1_3309"/>
<evidence type="ECO:0000313" key="1">
    <source>
        <dbReference type="EMBL" id="AIC95856.1"/>
    </source>
</evidence>
<accession>A0A060LX60</accession>
<dbReference type="InterPro" id="IPR026002">
    <property type="entry name" value="ATC_hydrolase-like"/>
</dbReference>
<sequence length="253" mass="28882">MTLRNDVPDVPVTMDQITSKLYASLVKAVHEQFGDEGLKEVEQGVQALLDEQLNDLNQRSDLSYKQLDERARYSIPHLANASEVKETQRAYEHIQKEAGIEPYTIYAMMAKLFAHIAKAVVDRFGESGRKAIKEGVRQFGEARGRDIARRAAAKGLPNTAENYLTNYDMGRSDLFEFETTYHPKEIEQTFTVCAFGNQWKKDGTGEHGILYCQMIDPSIAKGYNPNFDVVHDRYVLKEGDCHFRFQMKEDESD</sequence>
<keyword evidence="2" id="KW-1185">Reference proteome</keyword>
<dbReference type="eggNOG" id="ENOG5031KG8">
    <property type="taxonomic scope" value="Bacteria"/>
</dbReference>
<dbReference type="EMBL" id="CP003923">
    <property type="protein sequence ID" value="AIC95856.1"/>
    <property type="molecule type" value="Genomic_DNA"/>
</dbReference>
<protein>
    <recommendedName>
        <fullName evidence="3">L-2-amino-thiazoline-4-carboxylic acid hydrolase</fullName>
    </recommendedName>
</protein>